<feature type="transmembrane region" description="Helical" evidence="1">
    <location>
        <begin position="46"/>
        <end position="69"/>
    </location>
</feature>
<keyword evidence="1" id="KW-0472">Membrane</keyword>
<feature type="transmembrane region" description="Helical" evidence="1">
    <location>
        <begin position="14"/>
        <end position="34"/>
    </location>
</feature>
<gene>
    <name evidence="2" type="ordered locus">Bcell_1802</name>
</gene>
<keyword evidence="3" id="KW-1185">Reference proteome</keyword>
<dbReference type="Proteomes" id="UP000001401">
    <property type="component" value="Chromosome"/>
</dbReference>
<dbReference type="AlphaFoldDB" id="E6TYL4"/>
<protein>
    <submittedName>
        <fullName evidence="2">Uncharacterized protein</fullName>
    </submittedName>
</protein>
<evidence type="ECO:0000313" key="2">
    <source>
        <dbReference type="EMBL" id="ADU30064.1"/>
    </source>
</evidence>
<reference evidence="2 3" key="1">
    <citation type="submission" date="2010-12" db="EMBL/GenBank/DDBJ databases">
        <title>Complete sequence of Bacillus cellulosilyticus DSM 2522.</title>
        <authorList>
            <consortium name="US DOE Joint Genome Institute"/>
            <person name="Lucas S."/>
            <person name="Copeland A."/>
            <person name="Lapidus A."/>
            <person name="Cheng J.-F."/>
            <person name="Bruce D."/>
            <person name="Goodwin L."/>
            <person name="Pitluck S."/>
            <person name="Chertkov O."/>
            <person name="Detter J.C."/>
            <person name="Han C."/>
            <person name="Tapia R."/>
            <person name="Land M."/>
            <person name="Hauser L."/>
            <person name="Jeffries C."/>
            <person name="Kyrpides N."/>
            <person name="Ivanova N."/>
            <person name="Mikhailova N."/>
            <person name="Brumm P."/>
            <person name="Mead D."/>
            <person name="Woyke T."/>
        </authorList>
    </citation>
    <scope>NUCLEOTIDE SEQUENCE [LARGE SCALE GENOMIC DNA]</scope>
    <source>
        <strain evidence="3">ATCC 21833 / DSM 2522 / FERM P-1141 / JCM 9156 / N-4</strain>
    </source>
</reference>
<organism evidence="2 3">
    <name type="scientific">Evansella cellulosilytica (strain ATCC 21833 / DSM 2522 / FERM P-1141 / JCM 9156 / N-4)</name>
    <name type="common">Bacillus cellulosilyticus</name>
    <dbReference type="NCBI Taxonomy" id="649639"/>
    <lineage>
        <taxon>Bacteria</taxon>
        <taxon>Bacillati</taxon>
        <taxon>Bacillota</taxon>
        <taxon>Bacilli</taxon>
        <taxon>Bacillales</taxon>
        <taxon>Bacillaceae</taxon>
        <taxon>Evansella</taxon>
    </lineage>
</organism>
<accession>E6TYL4</accession>
<feature type="transmembrane region" description="Helical" evidence="1">
    <location>
        <begin position="89"/>
        <end position="106"/>
    </location>
</feature>
<dbReference type="EMBL" id="CP002394">
    <property type="protein sequence ID" value="ADU30064.1"/>
    <property type="molecule type" value="Genomic_DNA"/>
</dbReference>
<dbReference type="HOGENOM" id="CLU_2104050_0_0_9"/>
<dbReference type="RefSeq" id="WP_013488401.1">
    <property type="nucleotide sequence ID" value="NC_014829.1"/>
</dbReference>
<keyword evidence="1" id="KW-1133">Transmembrane helix</keyword>
<dbReference type="KEGG" id="bco:Bcell_1802"/>
<proteinExistence type="predicted"/>
<name>E6TYL4_EVAC2</name>
<sequence length="115" mass="13232">MEEASKEQIHSASLSYFLEVMPHFIVFCIGFLLSPKRTEKLFIKQLSINWALLLSSIIILTIALFPSNFLTEQLHFILPQTLENHFSDIKFVIFVVGGYFMLKGLVNKEDPETHS</sequence>
<evidence type="ECO:0000313" key="3">
    <source>
        <dbReference type="Proteomes" id="UP000001401"/>
    </source>
</evidence>
<evidence type="ECO:0000256" key="1">
    <source>
        <dbReference type="SAM" id="Phobius"/>
    </source>
</evidence>
<keyword evidence="1" id="KW-0812">Transmembrane</keyword>